<evidence type="ECO:0000313" key="2">
    <source>
        <dbReference type="EMBL" id="GMF36839.1"/>
    </source>
</evidence>
<evidence type="ECO:0000256" key="1">
    <source>
        <dbReference type="SAM" id="MobiDB-lite"/>
    </source>
</evidence>
<sequence length="355" mass="38984">MVRVPGPLGDSGFHREPEEDAQVKIEAGEQASSDIGSTKTPLNQARSAERQGAGRNAVDGREIDLDPDSYSDLEDKLQPPPQVPSGTPVDLETNPDPPTRQTKVRSERYAFAQSLIKPQSQPFSTRRGKLEATRKKLKAPDTEVENQIRSTADQWSIQVIQDAFHKKELRKLLLEDPVIETMQVRQIGELMGLVTAPPTTSNELVAVKALMNPLKEAGLVAGAFEADQVFDVGMDAIRAASFSLFHKTKILVGESPSIMDPTVSPQISSYESAAEPGLDSSEEPRRMSLGSSGTAMLVDRLRMTSKNAPRPDWAIRAQLRQIERLRPQSLRPTPRIGLERTSRPPCHASSGNNKL</sequence>
<feature type="region of interest" description="Disordered" evidence="1">
    <location>
        <begin position="256"/>
        <end position="294"/>
    </location>
</feature>
<dbReference type="Proteomes" id="UP001165121">
    <property type="component" value="Unassembled WGS sequence"/>
</dbReference>
<comment type="caution">
    <text evidence="2">The sequence shown here is derived from an EMBL/GenBank/DDBJ whole genome shotgun (WGS) entry which is preliminary data.</text>
</comment>
<evidence type="ECO:0000313" key="3">
    <source>
        <dbReference type="Proteomes" id="UP001165121"/>
    </source>
</evidence>
<organism evidence="2 3">
    <name type="scientific">Phytophthora fragariaefolia</name>
    <dbReference type="NCBI Taxonomy" id="1490495"/>
    <lineage>
        <taxon>Eukaryota</taxon>
        <taxon>Sar</taxon>
        <taxon>Stramenopiles</taxon>
        <taxon>Oomycota</taxon>
        <taxon>Peronosporomycetes</taxon>
        <taxon>Peronosporales</taxon>
        <taxon>Peronosporaceae</taxon>
        <taxon>Phytophthora</taxon>
    </lineage>
</organism>
<keyword evidence="3" id="KW-1185">Reference proteome</keyword>
<dbReference type="AlphaFoldDB" id="A0A9W6XEB7"/>
<feature type="compositionally biased region" description="Polar residues" evidence="1">
    <location>
        <begin position="30"/>
        <end position="46"/>
    </location>
</feature>
<accession>A0A9W6XEB7</accession>
<feature type="compositionally biased region" description="Basic and acidic residues" evidence="1">
    <location>
        <begin position="12"/>
        <end position="27"/>
    </location>
</feature>
<proteinExistence type="predicted"/>
<reference evidence="2" key="1">
    <citation type="submission" date="2023-04" db="EMBL/GenBank/DDBJ databases">
        <title>Phytophthora fragariaefolia NBRC 109709.</title>
        <authorList>
            <person name="Ichikawa N."/>
            <person name="Sato H."/>
            <person name="Tonouchi N."/>
        </authorList>
    </citation>
    <scope>NUCLEOTIDE SEQUENCE</scope>
    <source>
        <strain evidence="2">NBRC 109709</strain>
    </source>
</reference>
<protein>
    <submittedName>
        <fullName evidence="2">Unnamed protein product</fullName>
    </submittedName>
</protein>
<feature type="region of interest" description="Disordered" evidence="1">
    <location>
        <begin position="1"/>
        <end position="104"/>
    </location>
</feature>
<feature type="region of interest" description="Disordered" evidence="1">
    <location>
        <begin position="324"/>
        <end position="355"/>
    </location>
</feature>
<dbReference type="OrthoDB" id="127803at2759"/>
<dbReference type="EMBL" id="BSXT01000966">
    <property type="protein sequence ID" value="GMF36839.1"/>
    <property type="molecule type" value="Genomic_DNA"/>
</dbReference>
<name>A0A9W6XEB7_9STRA</name>
<gene>
    <name evidence="2" type="ORF">Pfra01_001015600</name>
</gene>